<gene>
    <name evidence="11" type="ORF">BDFB_012471</name>
</gene>
<name>A0A482V7A7_ASBVE</name>
<reference evidence="11 12" key="1">
    <citation type="submission" date="2017-03" db="EMBL/GenBank/DDBJ databases">
        <title>Genome of the blue death feigning beetle - Asbolus verrucosus.</title>
        <authorList>
            <person name="Rider S.D."/>
        </authorList>
    </citation>
    <scope>NUCLEOTIDE SEQUENCE [LARGE SCALE GENOMIC DNA]</scope>
    <source>
        <strain evidence="11">Butters</strain>
        <tissue evidence="11">Head and leg muscle</tissue>
    </source>
</reference>
<evidence type="ECO:0000256" key="7">
    <source>
        <dbReference type="ARBA" id="ARBA00023136"/>
    </source>
</evidence>
<keyword evidence="7 10" id="KW-0472">Membrane</keyword>
<evidence type="ECO:0000256" key="9">
    <source>
        <dbReference type="ARBA" id="ARBA00023224"/>
    </source>
</evidence>
<evidence type="ECO:0000256" key="10">
    <source>
        <dbReference type="SAM" id="Phobius"/>
    </source>
</evidence>
<dbReference type="InterPro" id="IPR004117">
    <property type="entry name" value="7tm6_olfct_rcpt"/>
</dbReference>
<dbReference type="GO" id="GO:0005549">
    <property type="term" value="F:odorant binding"/>
    <property type="evidence" value="ECO:0007669"/>
    <property type="project" value="InterPro"/>
</dbReference>
<protein>
    <submittedName>
        <fullName evidence="11">7tm 6 domain containing protein</fullName>
    </submittedName>
</protein>
<dbReference type="EMBL" id="QDEB01133398">
    <property type="protein sequence ID" value="RZB38835.1"/>
    <property type="molecule type" value="Genomic_DNA"/>
</dbReference>
<feature type="transmembrane region" description="Helical" evidence="10">
    <location>
        <begin position="68"/>
        <end position="85"/>
    </location>
</feature>
<keyword evidence="12" id="KW-1185">Reference proteome</keyword>
<feature type="non-terminal residue" evidence="11">
    <location>
        <position position="221"/>
    </location>
</feature>
<keyword evidence="8" id="KW-0675">Receptor</keyword>
<evidence type="ECO:0000256" key="4">
    <source>
        <dbReference type="ARBA" id="ARBA00022692"/>
    </source>
</evidence>
<sequence length="221" mass="25273">MKGIIKQSFSINLRVMGAFGLYPFKTSRFLYKVRAYFLYSVFTLPIPILGTLYFILSEEINAALDENAFLIAEMACQITKLFPFISNSDKIRKCIHYFELSFFMTYTDKQKKIIDRCSRICRRNTTVFLVSIIGGNIFWATRPFFSKEQKLPVDVWLPCNLMAGTKIFYSVYLFLVMGTAYSSMACAAVDPLIGGLACLAAGQLEVLKDNLQHLNEYVEEE</sequence>
<accession>A0A482V7A7</accession>
<evidence type="ECO:0000256" key="6">
    <source>
        <dbReference type="ARBA" id="ARBA00022989"/>
    </source>
</evidence>
<feature type="transmembrane region" description="Helical" evidence="10">
    <location>
        <begin position="120"/>
        <end position="140"/>
    </location>
</feature>
<feature type="transmembrane region" description="Helical" evidence="10">
    <location>
        <begin position="155"/>
        <end position="175"/>
    </location>
</feature>
<evidence type="ECO:0000256" key="5">
    <source>
        <dbReference type="ARBA" id="ARBA00022725"/>
    </source>
</evidence>
<organism evidence="11 12">
    <name type="scientific">Asbolus verrucosus</name>
    <name type="common">Desert ironclad beetle</name>
    <dbReference type="NCBI Taxonomy" id="1661398"/>
    <lineage>
        <taxon>Eukaryota</taxon>
        <taxon>Metazoa</taxon>
        <taxon>Ecdysozoa</taxon>
        <taxon>Arthropoda</taxon>
        <taxon>Hexapoda</taxon>
        <taxon>Insecta</taxon>
        <taxon>Pterygota</taxon>
        <taxon>Neoptera</taxon>
        <taxon>Endopterygota</taxon>
        <taxon>Coleoptera</taxon>
        <taxon>Polyphaga</taxon>
        <taxon>Cucujiformia</taxon>
        <taxon>Tenebrionidae</taxon>
        <taxon>Pimeliinae</taxon>
        <taxon>Asbolus</taxon>
    </lineage>
</organism>
<evidence type="ECO:0000256" key="8">
    <source>
        <dbReference type="ARBA" id="ARBA00023170"/>
    </source>
</evidence>
<keyword evidence="5" id="KW-0552">Olfaction</keyword>
<proteinExistence type="predicted"/>
<keyword evidence="4 10" id="KW-0812">Transmembrane</keyword>
<evidence type="ECO:0000313" key="12">
    <source>
        <dbReference type="Proteomes" id="UP000292052"/>
    </source>
</evidence>
<evidence type="ECO:0000256" key="1">
    <source>
        <dbReference type="ARBA" id="ARBA00004651"/>
    </source>
</evidence>
<dbReference type="OrthoDB" id="7373810at2759"/>
<keyword evidence="2" id="KW-1003">Cell membrane</keyword>
<comment type="subcellular location">
    <subcellularLocation>
        <location evidence="1">Cell membrane</location>
        <topology evidence="1">Multi-pass membrane protein</topology>
    </subcellularLocation>
</comment>
<dbReference type="GO" id="GO:0004984">
    <property type="term" value="F:olfactory receptor activity"/>
    <property type="evidence" value="ECO:0007669"/>
    <property type="project" value="InterPro"/>
</dbReference>
<dbReference type="GO" id="GO:0005886">
    <property type="term" value="C:plasma membrane"/>
    <property type="evidence" value="ECO:0007669"/>
    <property type="project" value="UniProtKB-SubCell"/>
</dbReference>
<evidence type="ECO:0000256" key="3">
    <source>
        <dbReference type="ARBA" id="ARBA00022606"/>
    </source>
</evidence>
<keyword evidence="6 10" id="KW-1133">Transmembrane helix</keyword>
<comment type="caution">
    <text evidence="11">The sequence shown here is derived from an EMBL/GenBank/DDBJ whole genome shotgun (WGS) entry which is preliminary data.</text>
</comment>
<dbReference type="AlphaFoldDB" id="A0A482V7A7"/>
<keyword evidence="9" id="KW-0807">Transducer</keyword>
<evidence type="ECO:0000313" key="11">
    <source>
        <dbReference type="EMBL" id="RZB38835.1"/>
    </source>
</evidence>
<feature type="transmembrane region" description="Helical" evidence="10">
    <location>
        <begin position="35"/>
        <end position="56"/>
    </location>
</feature>
<evidence type="ECO:0000256" key="2">
    <source>
        <dbReference type="ARBA" id="ARBA00022475"/>
    </source>
</evidence>
<dbReference type="PANTHER" id="PTHR21137:SF35">
    <property type="entry name" value="ODORANT RECEPTOR 19A-RELATED"/>
    <property type="match status" value="1"/>
</dbReference>
<dbReference type="GO" id="GO:0007165">
    <property type="term" value="P:signal transduction"/>
    <property type="evidence" value="ECO:0007669"/>
    <property type="project" value="UniProtKB-KW"/>
</dbReference>
<dbReference type="Proteomes" id="UP000292052">
    <property type="component" value="Unassembled WGS sequence"/>
</dbReference>
<dbReference type="Pfam" id="PF02949">
    <property type="entry name" value="7tm_6"/>
    <property type="match status" value="1"/>
</dbReference>
<keyword evidence="3" id="KW-0716">Sensory transduction</keyword>
<dbReference type="PANTHER" id="PTHR21137">
    <property type="entry name" value="ODORANT RECEPTOR"/>
    <property type="match status" value="1"/>
</dbReference>